<dbReference type="HOGENOM" id="CLU_091718_3_1_9"/>
<keyword evidence="2" id="KW-1185">Reference proteome</keyword>
<dbReference type="Proteomes" id="UP000014127">
    <property type="component" value="Unassembled WGS sequence"/>
</dbReference>
<comment type="caution">
    <text evidence="1">The sequence shown here is derived from an EMBL/GenBank/DDBJ whole genome shotgun (WGS) entry which is preliminary data.</text>
</comment>
<accession>S0KD16</accession>
<dbReference type="RefSeq" id="WP_016172138.1">
    <property type="nucleotide sequence ID" value="NZ_ASWK01000001.1"/>
</dbReference>
<reference evidence="1 2" key="1">
    <citation type="submission" date="2013-03" db="EMBL/GenBank/DDBJ databases">
        <title>The Genome Sequence of Enterococcus dispar ATCC_51266 (Illumina only assembly).</title>
        <authorList>
            <consortium name="The Broad Institute Genomics Platform"/>
            <consortium name="The Broad Institute Genome Sequencing Center for Infectious Disease"/>
            <person name="Earl A."/>
            <person name="Russ C."/>
            <person name="Gilmore M."/>
            <person name="Surin D."/>
            <person name="Walker B."/>
            <person name="Young S."/>
            <person name="Zeng Q."/>
            <person name="Gargeya S."/>
            <person name="Fitzgerald M."/>
            <person name="Haas B."/>
            <person name="Abouelleil A."/>
            <person name="Allen A.W."/>
            <person name="Alvarado L."/>
            <person name="Arachchi H.M."/>
            <person name="Berlin A.M."/>
            <person name="Chapman S.B."/>
            <person name="Gainer-Dewar J."/>
            <person name="Goldberg J."/>
            <person name="Griggs A."/>
            <person name="Gujja S."/>
            <person name="Hansen M."/>
            <person name="Howarth C."/>
            <person name="Imamovic A."/>
            <person name="Ireland A."/>
            <person name="Larimer J."/>
            <person name="McCowan C."/>
            <person name="Murphy C."/>
            <person name="Pearson M."/>
            <person name="Poon T.W."/>
            <person name="Priest M."/>
            <person name="Roberts A."/>
            <person name="Saif S."/>
            <person name="Shea T."/>
            <person name="Sisk P."/>
            <person name="Sykes S."/>
            <person name="Wortman J."/>
            <person name="Nusbaum C."/>
            <person name="Birren B."/>
        </authorList>
    </citation>
    <scope>NUCLEOTIDE SEQUENCE [LARGE SCALE GENOMIC DNA]</scope>
    <source>
        <strain evidence="1 2">ATCC 51266</strain>
    </source>
</reference>
<dbReference type="EMBL" id="AHYR01000004">
    <property type="protein sequence ID" value="EOT42597.1"/>
    <property type="molecule type" value="Genomic_DNA"/>
</dbReference>
<dbReference type="eggNOG" id="COG4722">
    <property type="taxonomic scope" value="Bacteria"/>
</dbReference>
<dbReference type="STRING" id="44009.RV01_GL001226"/>
<protein>
    <recommendedName>
        <fullName evidence="3">Phage tail protein</fullName>
    </recommendedName>
</protein>
<gene>
    <name evidence="1" type="ORF">OMK_00958</name>
</gene>
<evidence type="ECO:0008006" key="3">
    <source>
        <dbReference type="Google" id="ProtNLM"/>
    </source>
</evidence>
<proteinExistence type="predicted"/>
<organism evidence="1 2">
    <name type="scientific">Enterococcus dispar ATCC 51266</name>
    <dbReference type="NCBI Taxonomy" id="1139219"/>
    <lineage>
        <taxon>Bacteria</taxon>
        <taxon>Bacillati</taxon>
        <taxon>Bacillota</taxon>
        <taxon>Bacilli</taxon>
        <taxon>Lactobacillales</taxon>
        <taxon>Enterococcaceae</taxon>
        <taxon>Enterococcus</taxon>
    </lineage>
</organism>
<sequence length="229" mass="26448">MDLLINQMKSINEMGFCIPGYPKIPSAEMRYERIEVDGRDGELLIEKGYSNITYTIPINALEDESIKPLFRDLKYHLRKAQTILLTDDRSVFYKVKRVKFGDIENELEIYGYFEVEFEFAPHEYFANVPLITVTTPKVIKNAGFYFSQPKFIIYGNSECKFKVNGTNITVKSVSDSVVIDSEIEECYKNNANWNNMMIGDFPIFEEGENTVEIISGASKIEIEPRWRAV</sequence>
<name>S0KD16_9ENTE</name>
<dbReference type="Gene3D" id="2.40.30.200">
    <property type="match status" value="1"/>
</dbReference>
<evidence type="ECO:0000313" key="2">
    <source>
        <dbReference type="Proteomes" id="UP000014127"/>
    </source>
</evidence>
<evidence type="ECO:0000313" key="1">
    <source>
        <dbReference type="EMBL" id="EOT42597.1"/>
    </source>
</evidence>
<dbReference type="OrthoDB" id="1853834at2"/>
<dbReference type="AlphaFoldDB" id="S0KD16"/>
<dbReference type="PATRIC" id="fig|1139219.3.peg.924"/>